<keyword evidence="2" id="KW-0479">Metal-binding</keyword>
<organism evidence="6 7">
    <name type="scientific">Arenibacterium halophilum</name>
    <dbReference type="NCBI Taxonomy" id="2583821"/>
    <lineage>
        <taxon>Bacteria</taxon>
        <taxon>Pseudomonadati</taxon>
        <taxon>Pseudomonadota</taxon>
        <taxon>Alphaproteobacteria</taxon>
        <taxon>Rhodobacterales</taxon>
        <taxon>Paracoccaceae</taxon>
        <taxon>Arenibacterium</taxon>
    </lineage>
</organism>
<evidence type="ECO:0000256" key="1">
    <source>
        <dbReference type="ARBA" id="ARBA00007749"/>
    </source>
</evidence>
<dbReference type="SMART" id="SM00849">
    <property type="entry name" value="Lactamase_B"/>
    <property type="match status" value="1"/>
</dbReference>
<comment type="caution">
    <text evidence="6">The sequence shown here is derived from an EMBL/GenBank/DDBJ whole genome shotgun (WGS) entry which is preliminary data.</text>
</comment>
<evidence type="ECO:0000256" key="4">
    <source>
        <dbReference type="ARBA" id="ARBA00022833"/>
    </source>
</evidence>
<evidence type="ECO:0000256" key="3">
    <source>
        <dbReference type="ARBA" id="ARBA00022801"/>
    </source>
</evidence>
<dbReference type="InterPro" id="IPR001279">
    <property type="entry name" value="Metallo-B-lactamas"/>
</dbReference>
<name>A0ABY2XBZ6_9RHOB</name>
<dbReference type="Pfam" id="PF00753">
    <property type="entry name" value="Lactamase_B"/>
    <property type="match status" value="1"/>
</dbReference>
<dbReference type="SUPFAM" id="SSF56281">
    <property type="entry name" value="Metallo-hydrolase/oxidoreductase"/>
    <property type="match status" value="1"/>
</dbReference>
<dbReference type="Proteomes" id="UP001191082">
    <property type="component" value="Unassembled WGS sequence"/>
</dbReference>
<evidence type="ECO:0000313" key="7">
    <source>
        <dbReference type="Proteomes" id="UP001191082"/>
    </source>
</evidence>
<protein>
    <submittedName>
        <fullName evidence="6">MBL fold metallo-hydrolase</fullName>
    </submittedName>
</protein>
<dbReference type="EMBL" id="VCPC01000002">
    <property type="protein sequence ID" value="TMV13540.1"/>
    <property type="molecule type" value="Genomic_DNA"/>
</dbReference>
<gene>
    <name evidence="6" type="ORF">FGK64_12450</name>
</gene>
<accession>A0ABY2XBZ6</accession>
<dbReference type="PANTHER" id="PTHR42978:SF6">
    <property type="entry name" value="QUORUM-QUENCHING LACTONASE YTNP-RELATED"/>
    <property type="match status" value="1"/>
</dbReference>
<keyword evidence="7" id="KW-1185">Reference proteome</keyword>
<dbReference type="InterPro" id="IPR036866">
    <property type="entry name" value="RibonucZ/Hydroxyglut_hydro"/>
</dbReference>
<dbReference type="RefSeq" id="WP_138864094.1">
    <property type="nucleotide sequence ID" value="NZ_VCPC01000002.1"/>
</dbReference>
<evidence type="ECO:0000256" key="2">
    <source>
        <dbReference type="ARBA" id="ARBA00022723"/>
    </source>
</evidence>
<dbReference type="InterPro" id="IPR051013">
    <property type="entry name" value="MBL_superfamily_lactonases"/>
</dbReference>
<dbReference type="CDD" id="cd16277">
    <property type="entry name" value="metallo-hydrolase-like_MBL-fold"/>
    <property type="match status" value="1"/>
</dbReference>
<keyword evidence="3" id="KW-0378">Hydrolase</keyword>
<evidence type="ECO:0000259" key="5">
    <source>
        <dbReference type="SMART" id="SM00849"/>
    </source>
</evidence>
<reference evidence="6 7" key="1">
    <citation type="submission" date="2019-05" db="EMBL/GenBank/DDBJ databases">
        <title>Marivita sp. nov. isolated from sea sediment.</title>
        <authorList>
            <person name="Kim W."/>
        </authorList>
    </citation>
    <scope>NUCLEOTIDE SEQUENCE [LARGE SCALE GENOMIC DNA]</scope>
    <source>
        <strain evidence="6 7">CAU 1492</strain>
    </source>
</reference>
<feature type="domain" description="Metallo-beta-lactamase" evidence="5">
    <location>
        <begin position="58"/>
        <end position="269"/>
    </location>
</feature>
<comment type="similarity">
    <text evidence="1">Belongs to the metallo-beta-lactamase superfamily.</text>
</comment>
<dbReference type="PANTHER" id="PTHR42978">
    <property type="entry name" value="QUORUM-QUENCHING LACTONASE YTNP-RELATED-RELATED"/>
    <property type="match status" value="1"/>
</dbReference>
<keyword evidence="4" id="KW-0862">Zinc</keyword>
<proteinExistence type="inferred from homology"/>
<evidence type="ECO:0000313" key="6">
    <source>
        <dbReference type="EMBL" id="TMV13540.1"/>
    </source>
</evidence>
<sequence>MFDLTLGDARLTSVEEISGHRYAPDFLLPQVTPDIVARNASWMAPDLFDPARNLLAMVRQSNVIRTRHHTILIDTCVGDCKQRVVPTFHMLNSPWRSNLAAAGVHPEQVDFVMCTHLHVDHVGWNTQLRDGRWVPTFPNARYIFGRTEFNRWMVAHAEGQDSPDGPVFADSVLPVVEAGQALVVDDGAELSNGFHLEPTPGHSPGHVAFHLNSAGAHVVFCGDVMHHPLQVRAPDLSSRFCEDPTASARTRADFLARHADTDTIIAPAHFERGTLGRVRSASDGFHYDFLAGGSTRP</sequence>
<dbReference type="Gene3D" id="3.60.15.10">
    <property type="entry name" value="Ribonuclease Z/Hydroxyacylglutathione hydrolase-like"/>
    <property type="match status" value="1"/>
</dbReference>